<keyword evidence="2" id="KW-1185">Reference proteome</keyword>
<evidence type="ECO:0000313" key="2">
    <source>
        <dbReference type="Proteomes" id="UP001458880"/>
    </source>
</evidence>
<proteinExistence type="predicted"/>
<gene>
    <name evidence="1" type="ORF">QE152_g9171</name>
</gene>
<protein>
    <submittedName>
        <fullName evidence="1">Uncharacterized protein</fullName>
    </submittedName>
</protein>
<evidence type="ECO:0000313" key="1">
    <source>
        <dbReference type="EMBL" id="KAK9739314.1"/>
    </source>
</evidence>
<dbReference type="Proteomes" id="UP001458880">
    <property type="component" value="Unassembled WGS sequence"/>
</dbReference>
<dbReference type="AlphaFoldDB" id="A0AAW1LVS2"/>
<reference evidence="1 2" key="1">
    <citation type="journal article" date="2024" name="BMC Genomics">
        <title>De novo assembly and annotation of Popillia japonica's genome with initial clues to its potential as an invasive pest.</title>
        <authorList>
            <person name="Cucini C."/>
            <person name="Boschi S."/>
            <person name="Funari R."/>
            <person name="Cardaioli E."/>
            <person name="Iannotti N."/>
            <person name="Marturano G."/>
            <person name="Paoli F."/>
            <person name="Bruttini M."/>
            <person name="Carapelli A."/>
            <person name="Frati F."/>
            <person name="Nardi F."/>
        </authorList>
    </citation>
    <scope>NUCLEOTIDE SEQUENCE [LARGE SCALE GENOMIC DNA]</scope>
    <source>
        <strain evidence="1">DMR45628</strain>
    </source>
</reference>
<sequence length="74" mass="8750">MQRRFESKLPRRVENCDGAYLAKYKGTPITIILFMTGRCHEHTIKNLVPSFEVELRTRYADRLLILQRVLVSRT</sequence>
<name>A0AAW1LVS2_POPJA</name>
<organism evidence="1 2">
    <name type="scientific">Popillia japonica</name>
    <name type="common">Japanese beetle</name>
    <dbReference type="NCBI Taxonomy" id="7064"/>
    <lineage>
        <taxon>Eukaryota</taxon>
        <taxon>Metazoa</taxon>
        <taxon>Ecdysozoa</taxon>
        <taxon>Arthropoda</taxon>
        <taxon>Hexapoda</taxon>
        <taxon>Insecta</taxon>
        <taxon>Pterygota</taxon>
        <taxon>Neoptera</taxon>
        <taxon>Endopterygota</taxon>
        <taxon>Coleoptera</taxon>
        <taxon>Polyphaga</taxon>
        <taxon>Scarabaeiformia</taxon>
        <taxon>Scarabaeidae</taxon>
        <taxon>Rutelinae</taxon>
        <taxon>Popillia</taxon>
    </lineage>
</organism>
<comment type="caution">
    <text evidence="1">The sequence shown here is derived from an EMBL/GenBank/DDBJ whole genome shotgun (WGS) entry which is preliminary data.</text>
</comment>
<accession>A0AAW1LVS2</accession>
<dbReference type="EMBL" id="JASPKY010000076">
    <property type="protein sequence ID" value="KAK9739314.1"/>
    <property type="molecule type" value="Genomic_DNA"/>
</dbReference>